<dbReference type="AlphaFoldDB" id="A0A0L0H540"/>
<accession>A0A0L0H540</accession>
<dbReference type="InterPro" id="IPR006758">
    <property type="entry name" value="A32L"/>
</dbReference>
<reference evidence="1 2" key="1">
    <citation type="submission" date="2009-08" db="EMBL/GenBank/DDBJ databases">
        <title>The Genome Sequence of Spizellomyces punctatus strain DAOM BR117.</title>
        <authorList>
            <consortium name="The Broad Institute Genome Sequencing Platform"/>
            <person name="Russ C."/>
            <person name="Cuomo C."/>
            <person name="Shea T."/>
            <person name="Young S.K."/>
            <person name="Zeng Q."/>
            <person name="Koehrsen M."/>
            <person name="Haas B."/>
            <person name="Borodovsky M."/>
            <person name="Guigo R."/>
            <person name="Alvarado L."/>
            <person name="Berlin A."/>
            <person name="Bochicchio J."/>
            <person name="Borenstein D."/>
            <person name="Chapman S."/>
            <person name="Chen Z."/>
            <person name="Engels R."/>
            <person name="Freedman E."/>
            <person name="Gellesch M."/>
            <person name="Goldberg J."/>
            <person name="Griggs A."/>
            <person name="Gujja S."/>
            <person name="Heiman D."/>
            <person name="Hepburn T."/>
            <person name="Howarth C."/>
            <person name="Jen D."/>
            <person name="Larson L."/>
            <person name="Lewis B."/>
            <person name="Mehta T."/>
            <person name="Park D."/>
            <person name="Pearson M."/>
            <person name="Roberts A."/>
            <person name="Saif S."/>
            <person name="Shenoy N."/>
            <person name="Sisk P."/>
            <person name="Stolte C."/>
            <person name="Sykes S."/>
            <person name="Thomson T."/>
            <person name="Walk T."/>
            <person name="White J."/>
            <person name="Yandava C."/>
            <person name="Burger G."/>
            <person name="Gray M.W."/>
            <person name="Holland P.W.H."/>
            <person name="King N."/>
            <person name="Lang F.B.F."/>
            <person name="Roger A.J."/>
            <person name="Ruiz-Trillo I."/>
            <person name="Lander E."/>
            <person name="Nusbaum C."/>
        </authorList>
    </citation>
    <scope>NUCLEOTIDE SEQUENCE [LARGE SCALE GENOMIC DNA]</scope>
    <source>
        <strain evidence="1 2">DAOM BR117</strain>
    </source>
</reference>
<dbReference type="InterPro" id="IPR027417">
    <property type="entry name" value="P-loop_NTPase"/>
</dbReference>
<organism evidence="1 2">
    <name type="scientific">Spizellomyces punctatus (strain DAOM BR117)</name>
    <dbReference type="NCBI Taxonomy" id="645134"/>
    <lineage>
        <taxon>Eukaryota</taxon>
        <taxon>Fungi</taxon>
        <taxon>Fungi incertae sedis</taxon>
        <taxon>Chytridiomycota</taxon>
        <taxon>Chytridiomycota incertae sedis</taxon>
        <taxon>Chytridiomycetes</taxon>
        <taxon>Spizellomycetales</taxon>
        <taxon>Spizellomycetaceae</taxon>
        <taxon>Spizellomyces</taxon>
    </lineage>
</organism>
<dbReference type="EMBL" id="KQ257471">
    <property type="protein sequence ID" value="KNC96064.1"/>
    <property type="molecule type" value="Genomic_DNA"/>
</dbReference>
<dbReference type="InParanoid" id="A0A0L0H540"/>
<dbReference type="OrthoDB" id="2139128at2759"/>
<protein>
    <recommendedName>
        <fullName evidence="3">Zona occludens toxin N-terminal domain-containing protein</fullName>
    </recommendedName>
</protein>
<dbReference type="Pfam" id="PF04665">
    <property type="entry name" value="Pox_A32"/>
    <property type="match status" value="1"/>
</dbReference>
<dbReference type="VEuPathDB" id="FungiDB:SPPG_08456"/>
<evidence type="ECO:0000313" key="2">
    <source>
        <dbReference type="Proteomes" id="UP000053201"/>
    </source>
</evidence>
<proteinExistence type="predicted"/>
<evidence type="ECO:0000313" key="1">
    <source>
        <dbReference type="EMBL" id="KNC96064.1"/>
    </source>
</evidence>
<evidence type="ECO:0008006" key="3">
    <source>
        <dbReference type="Google" id="ProtNLM"/>
    </source>
</evidence>
<gene>
    <name evidence="1" type="ORF">SPPG_08456</name>
</gene>
<sequence>MSYKPRPIFPVGKKKRDPRVPHDLASLPLCTTLVALRKSGKSALVCGLIEDVYAKLHDRVIIMSDTVEYDASVKVLAETTKHKNIYFTDEVSNASIAKIVEEQKKMPEKSLLLFIDDAGDSAQSKELNKELSKLYTKGRHFNIGNIVAIQSVTGQLSRKMKNCTTEWVVFKNNAEDMKLLAKLLASAYKDDKEVLTFLTECTKEPYSFAYINRDASDAKGMYRYCDSSGFHDYF</sequence>
<dbReference type="GeneID" id="27691620"/>
<name>A0A0L0H540_SPIPD</name>
<dbReference type="Gene3D" id="3.40.50.300">
    <property type="entry name" value="P-loop containing nucleotide triphosphate hydrolases"/>
    <property type="match status" value="1"/>
</dbReference>
<dbReference type="RefSeq" id="XP_016604104.1">
    <property type="nucleotide sequence ID" value="XM_016756610.1"/>
</dbReference>
<dbReference type="Proteomes" id="UP000053201">
    <property type="component" value="Unassembled WGS sequence"/>
</dbReference>
<keyword evidence="2" id="KW-1185">Reference proteome</keyword>